<dbReference type="STRING" id="160660.BJI67_07525"/>
<dbReference type="Proteomes" id="UP000029273">
    <property type="component" value="Unassembled WGS sequence"/>
</dbReference>
<dbReference type="AlphaFoldDB" id="A0A1A6C851"/>
<keyword evidence="5" id="KW-0143">Chaperone</keyword>
<dbReference type="PANTHER" id="PTHR39585:SF1">
    <property type="entry name" value="FAD ASSEMBLY FACTOR SDHE"/>
    <property type="match status" value="1"/>
</dbReference>
<dbReference type="InterPro" id="IPR050531">
    <property type="entry name" value="SdhE_FAD_assembly_factor"/>
</dbReference>
<protein>
    <recommendedName>
        <fullName evidence="3">FAD assembly factor SdhE</fullName>
    </recommendedName>
</protein>
<keyword evidence="4" id="KW-0963">Cytoplasm</keyword>
<reference evidence="6 7" key="1">
    <citation type="journal article" date="2014" name="Genome Announc.">
        <title>Draft Genome Sequence of the Iron-Oxidizing, Acidophilic, and Halotolerant 'Thiobacillus prosperus' Type Strain DSM 5130.</title>
        <authorList>
            <person name="Ossandon F.J."/>
            <person name="Cardenas J.P."/>
            <person name="Corbett M."/>
            <person name="Quatrini R."/>
            <person name="Holmes D.S."/>
            <person name="Watkin E."/>
        </authorList>
    </citation>
    <scope>NUCLEOTIDE SEQUENCE [LARGE SCALE GENOMIC DNA]</scope>
    <source>
        <strain evidence="6 7">DSM 5130</strain>
    </source>
</reference>
<evidence type="ECO:0000256" key="3">
    <source>
        <dbReference type="ARBA" id="ARBA00019418"/>
    </source>
</evidence>
<evidence type="ECO:0000256" key="1">
    <source>
        <dbReference type="ARBA" id="ARBA00004496"/>
    </source>
</evidence>
<accession>A0A1A6C851</accession>
<sequence>MEADGRLRWHCRRGMLELDLLLGAFANHGYNVLDDAGRLAFERLLEYPDQVLLDILMGRMAPADPGIAHVVTQIRGATVSPA</sequence>
<evidence type="ECO:0000313" key="7">
    <source>
        <dbReference type="Proteomes" id="UP000029273"/>
    </source>
</evidence>
<dbReference type="Gene3D" id="1.10.150.250">
    <property type="entry name" value="Flavinator of succinate dehydrogenase"/>
    <property type="match status" value="1"/>
</dbReference>
<dbReference type="GO" id="GO:0006105">
    <property type="term" value="P:succinate metabolic process"/>
    <property type="evidence" value="ECO:0007669"/>
    <property type="project" value="TreeGrafter"/>
</dbReference>
<dbReference type="GO" id="GO:0005737">
    <property type="term" value="C:cytoplasm"/>
    <property type="evidence" value="ECO:0007669"/>
    <property type="project" value="UniProtKB-SubCell"/>
</dbReference>
<dbReference type="InterPro" id="IPR005631">
    <property type="entry name" value="SDH"/>
</dbReference>
<dbReference type="PANTHER" id="PTHR39585">
    <property type="entry name" value="FAD ASSEMBLY FACTOR SDHE"/>
    <property type="match status" value="1"/>
</dbReference>
<evidence type="ECO:0000256" key="2">
    <source>
        <dbReference type="ARBA" id="ARBA00008571"/>
    </source>
</evidence>
<name>A0A1A6C851_9GAMM</name>
<comment type="caution">
    <text evidence="6">The sequence shown here is derived from an EMBL/GenBank/DDBJ whole genome shotgun (WGS) entry which is preliminary data.</text>
</comment>
<gene>
    <name evidence="6" type="ORF">Thpro_020440</name>
</gene>
<comment type="subcellular location">
    <subcellularLocation>
        <location evidence="1">Cytoplasm</location>
    </subcellularLocation>
</comment>
<dbReference type="EMBL" id="JQSG02000001">
    <property type="protein sequence ID" value="OBS10724.1"/>
    <property type="molecule type" value="Genomic_DNA"/>
</dbReference>
<evidence type="ECO:0000313" key="6">
    <source>
        <dbReference type="EMBL" id="OBS10724.1"/>
    </source>
</evidence>
<dbReference type="SUPFAM" id="SSF109910">
    <property type="entry name" value="YgfY-like"/>
    <property type="match status" value="1"/>
</dbReference>
<dbReference type="InterPro" id="IPR036714">
    <property type="entry name" value="SDH_sf"/>
</dbReference>
<dbReference type="OrthoDB" id="9180899at2"/>
<evidence type="ECO:0000256" key="5">
    <source>
        <dbReference type="ARBA" id="ARBA00023186"/>
    </source>
</evidence>
<comment type="similarity">
    <text evidence="2">Belongs to the SdhE FAD assembly factor family.</text>
</comment>
<proteinExistence type="inferred from homology"/>
<keyword evidence="7" id="KW-1185">Reference proteome</keyword>
<organism evidence="6 7">
    <name type="scientific">Acidihalobacter prosperus</name>
    <dbReference type="NCBI Taxonomy" id="160660"/>
    <lineage>
        <taxon>Bacteria</taxon>
        <taxon>Pseudomonadati</taxon>
        <taxon>Pseudomonadota</taxon>
        <taxon>Gammaproteobacteria</taxon>
        <taxon>Chromatiales</taxon>
        <taxon>Ectothiorhodospiraceae</taxon>
        <taxon>Acidihalobacter</taxon>
    </lineage>
</organism>
<dbReference type="Pfam" id="PF03937">
    <property type="entry name" value="Sdh5"/>
    <property type="match status" value="1"/>
</dbReference>
<evidence type="ECO:0000256" key="4">
    <source>
        <dbReference type="ARBA" id="ARBA00022490"/>
    </source>
</evidence>